<name>A0A1Q5PJ98_9ACTO</name>
<dbReference type="AlphaFoldDB" id="A0A1Q5PJ98"/>
<proteinExistence type="predicted"/>
<dbReference type="Proteomes" id="UP000186785">
    <property type="component" value="Unassembled WGS sequence"/>
</dbReference>
<dbReference type="EMBL" id="MQSV01000007">
    <property type="protein sequence ID" value="OKL45963.1"/>
    <property type="molecule type" value="Genomic_DNA"/>
</dbReference>
<gene>
    <name evidence="1" type="ORF">BSR29_08250</name>
</gene>
<accession>A0A1Q5PJ98</accession>
<dbReference type="STRING" id="1921764.BSR28_04580"/>
<protein>
    <submittedName>
        <fullName evidence="1">Uncharacterized protein</fullName>
    </submittedName>
</protein>
<sequence>MKVQKPEGQDNQNCLVETGWTIRSGVLELLEPFFTPLRYDSNDGSLWGDGRGKTWSVPSFRTFRGLPKQTAHDLLRITPAKYLEDHQNCAPSLRDLLKSCVNSSWSVELCGYYVGPYRADERFSIDSMVVYPNRELKDLEPELHRRPLRERWEIIAEELGLPFDGHEPDEIEPIIPPWNLEHGWWIWWD</sequence>
<reference evidence="1 2" key="1">
    <citation type="submission" date="2016-11" db="EMBL/GenBank/DDBJ databases">
        <title>Actinomyces gypaetusis sp. nov. isolated from the vulture Gypaetus barbatus in Qinghai Tibet Plateau China.</title>
        <authorList>
            <person name="Meng X."/>
        </authorList>
    </citation>
    <scope>NUCLEOTIDE SEQUENCE [LARGE SCALE GENOMIC DNA]</scope>
    <source>
        <strain evidence="1 2">VUL4_2</strain>
    </source>
</reference>
<evidence type="ECO:0000313" key="2">
    <source>
        <dbReference type="Proteomes" id="UP000186785"/>
    </source>
</evidence>
<evidence type="ECO:0000313" key="1">
    <source>
        <dbReference type="EMBL" id="OKL45963.1"/>
    </source>
</evidence>
<organism evidence="1 2">
    <name type="scientific">Boudabousia liubingyangii</name>
    <dbReference type="NCBI Taxonomy" id="1921764"/>
    <lineage>
        <taxon>Bacteria</taxon>
        <taxon>Bacillati</taxon>
        <taxon>Actinomycetota</taxon>
        <taxon>Actinomycetes</taxon>
        <taxon>Actinomycetales</taxon>
        <taxon>Actinomycetaceae</taxon>
        <taxon>Boudabousia</taxon>
    </lineage>
</organism>
<comment type="caution">
    <text evidence="1">The sequence shown here is derived from an EMBL/GenBank/DDBJ whole genome shotgun (WGS) entry which is preliminary data.</text>
</comment>
<keyword evidence="2" id="KW-1185">Reference proteome</keyword>